<gene>
    <name evidence="3" type="ORF">BG61_36235</name>
</gene>
<dbReference type="InterPro" id="IPR013249">
    <property type="entry name" value="RNA_pol_sigma70_r4_t2"/>
</dbReference>
<sequence length="182" mass="19917">MNFAEQDKCKRPGDAEARVENGQNAGLPPYEDVLARIWAFALRLSNDEGEAARLVEQAYQRELNDSNASQTSTILLRLYKAIHSAWEHARREGKAPARDTGPKWQPSIAAKGSSLHSKIIAAVGCLPDAERVVILLSAVEGLGNDEIAVILGITLSVVSDRLIRAIRIIGEHAANWQNDRSL</sequence>
<evidence type="ECO:0000313" key="3">
    <source>
        <dbReference type="EMBL" id="KDR38977.1"/>
    </source>
</evidence>
<dbReference type="RefSeq" id="WP_035934665.1">
    <property type="nucleotide sequence ID" value="NZ_CADFFX010000005.1"/>
</dbReference>
<comment type="caution">
    <text evidence="3">The sequence shown here is derived from an EMBL/GenBank/DDBJ whole genome shotgun (WGS) entry which is preliminary data.</text>
</comment>
<organism evidence="3 4">
    <name type="scientific">Caballeronia glathei</name>
    <dbReference type="NCBI Taxonomy" id="60547"/>
    <lineage>
        <taxon>Bacteria</taxon>
        <taxon>Pseudomonadati</taxon>
        <taxon>Pseudomonadota</taxon>
        <taxon>Betaproteobacteria</taxon>
        <taxon>Burkholderiales</taxon>
        <taxon>Burkholderiaceae</taxon>
        <taxon>Caballeronia</taxon>
    </lineage>
</organism>
<reference evidence="3 4" key="1">
    <citation type="submission" date="2014-03" db="EMBL/GenBank/DDBJ databases">
        <title>Draft Genome Sequences of Four Burkholderia Strains.</title>
        <authorList>
            <person name="Liu X.Y."/>
            <person name="Li C.X."/>
            <person name="Xu J.H."/>
        </authorList>
    </citation>
    <scope>NUCLEOTIDE SEQUENCE [LARGE SCALE GENOMIC DNA]</scope>
    <source>
        <strain evidence="3 4">DSM 50014</strain>
    </source>
</reference>
<evidence type="ECO:0000259" key="2">
    <source>
        <dbReference type="Pfam" id="PF08281"/>
    </source>
</evidence>
<dbReference type="InterPro" id="IPR013324">
    <property type="entry name" value="RNA_pol_sigma_r3/r4-like"/>
</dbReference>
<name>A0A069PEM2_9BURK</name>
<protein>
    <recommendedName>
        <fullName evidence="2">RNA polymerase sigma factor 70 region 4 type 2 domain-containing protein</fullName>
    </recommendedName>
</protein>
<dbReference type="EMBL" id="JFHC01000070">
    <property type="protein sequence ID" value="KDR38977.1"/>
    <property type="molecule type" value="Genomic_DNA"/>
</dbReference>
<evidence type="ECO:0000256" key="1">
    <source>
        <dbReference type="SAM" id="MobiDB-lite"/>
    </source>
</evidence>
<dbReference type="AlphaFoldDB" id="A0A069PEM2"/>
<accession>A0A069PEM2</accession>
<dbReference type="STRING" id="60547.GCA_000751215_04076"/>
<keyword evidence="4" id="KW-1185">Reference proteome</keyword>
<dbReference type="Proteomes" id="UP000027466">
    <property type="component" value="Unassembled WGS sequence"/>
</dbReference>
<dbReference type="Pfam" id="PF08281">
    <property type="entry name" value="Sigma70_r4_2"/>
    <property type="match status" value="1"/>
</dbReference>
<feature type="domain" description="RNA polymerase sigma factor 70 region 4 type 2" evidence="2">
    <location>
        <begin position="118"/>
        <end position="166"/>
    </location>
</feature>
<feature type="region of interest" description="Disordered" evidence="1">
    <location>
        <begin position="1"/>
        <end position="25"/>
    </location>
</feature>
<dbReference type="GO" id="GO:0016987">
    <property type="term" value="F:sigma factor activity"/>
    <property type="evidence" value="ECO:0007669"/>
    <property type="project" value="InterPro"/>
</dbReference>
<proteinExistence type="predicted"/>
<dbReference type="GO" id="GO:0003677">
    <property type="term" value="F:DNA binding"/>
    <property type="evidence" value="ECO:0007669"/>
    <property type="project" value="InterPro"/>
</dbReference>
<dbReference type="SUPFAM" id="SSF88659">
    <property type="entry name" value="Sigma3 and sigma4 domains of RNA polymerase sigma factors"/>
    <property type="match status" value="1"/>
</dbReference>
<dbReference type="Gene3D" id="1.20.140.160">
    <property type="match status" value="1"/>
</dbReference>
<dbReference type="CDD" id="cd06171">
    <property type="entry name" value="Sigma70_r4"/>
    <property type="match status" value="1"/>
</dbReference>
<dbReference type="GO" id="GO:0006352">
    <property type="term" value="P:DNA-templated transcription initiation"/>
    <property type="evidence" value="ECO:0007669"/>
    <property type="project" value="InterPro"/>
</dbReference>
<feature type="compositionally biased region" description="Basic and acidic residues" evidence="1">
    <location>
        <begin position="1"/>
        <end position="19"/>
    </location>
</feature>
<evidence type="ECO:0000313" key="4">
    <source>
        <dbReference type="Proteomes" id="UP000027466"/>
    </source>
</evidence>